<accession>A0A7W6N9B9</accession>
<keyword evidence="2" id="KW-1185">Reference proteome</keyword>
<dbReference type="Gene3D" id="3.40.630.30">
    <property type="match status" value="1"/>
</dbReference>
<name>A0A7W6N9B9_9HYPH</name>
<gene>
    <name evidence="1" type="ORF">GGR34_003290</name>
</gene>
<organism evidence="1 2">
    <name type="scientific">Microvirga flocculans</name>
    <dbReference type="NCBI Taxonomy" id="217168"/>
    <lineage>
        <taxon>Bacteria</taxon>
        <taxon>Pseudomonadati</taxon>
        <taxon>Pseudomonadota</taxon>
        <taxon>Alphaproteobacteria</taxon>
        <taxon>Hyphomicrobiales</taxon>
        <taxon>Methylobacteriaceae</taxon>
        <taxon>Microvirga</taxon>
    </lineage>
</organism>
<comment type="caution">
    <text evidence="1">The sequence shown here is derived from an EMBL/GenBank/DDBJ whole genome shotgun (WGS) entry which is preliminary data.</text>
</comment>
<dbReference type="RefSeq" id="WP_051435240.1">
    <property type="nucleotide sequence ID" value="NZ_JACIDC010000013.1"/>
</dbReference>
<dbReference type="EMBL" id="JACIDC010000013">
    <property type="protein sequence ID" value="MBB4041612.1"/>
    <property type="molecule type" value="Genomic_DNA"/>
</dbReference>
<dbReference type="SUPFAM" id="SSF55729">
    <property type="entry name" value="Acyl-CoA N-acyltransferases (Nat)"/>
    <property type="match status" value="1"/>
</dbReference>
<evidence type="ECO:0000313" key="1">
    <source>
        <dbReference type="EMBL" id="MBB4041612.1"/>
    </source>
</evidence>
<keyword evidence="1" id="KW-0808">Transferase</keyword>
<dbReference type="GO" id="GO:0016746">
    <property type="term" value="F:acyltransferase activity"/>
    <property type="evidence" value="ECO:0007669"/>
    <property type="project" value="UniProtKB-KW"/>
</dbReference>
<evidence type="ECO:0000313" key="2">
    <source>
        <dbReference type="Proteomes" id="UP000519439"/>
    </source>
</evidence>
<dbReference type="AlphaFoldDB" id="A0A7W6N9B9"/>
<sequence>MSSQQIACRLMAAPDLGGVAAMYRELQAYHGYAQDSLESLSEQLRGMNQSFEIVVAEQEGRLLGFALFSAYPGPGLHSGMFLKELFVTAEARGGCSTGLTSMPSHR</sequence>
<dbReference type="Proteomes" id="UP000519439">
    <property type="component" value="Unassembled WGS sequence"/>
</dbReference>
<dbReference type="InterPro" id="IPR016181">
    <property type="entry name" value="Acyl_CoA_acyltransferase"/>
</dbReference>
<keyword evidence="1" id="KW-0012">Acyltransferase</keyword>
<reference evidence="1 2" key="1">
    <citation type="submission" date="2020-08" db="EMBL/GenBank/DDBJ databases">
        <title>Genomic Encyclopedia of Type Strains, Phase IV (KMG-IV): sequencing the most valuable type-strain genomes for metagenomic binning, comparative biology and taxonomic classification.</title>
        <authorList>
            <person name="Goeker M."/>
        </authorList>
    </citation>
    <scope>NUCLEOTIDE SEQUENCE [LARGE SCALE GENOMIC DNA]</scope>
    <source>
        <strain evidence="1 2">DSM 15743</strain>
    </source>
</reference>
<protein>
    <submittedName>
        <fullName evidence="1">L-amino acid N-acyltransferase YncA</fullName>
    </submittedName>
</protein>
<proteinExistence type="predicted"/>